<sequence length="236" mass="25951">MRPTLYNISGAPRGWRVLLGLAFKGLDAEVRTLSLAEKDHQKPDFLALNPRATVPVLRDGESILRDSVAILAWLDRVHPEHPLFGETPQEAAKIWQIAMECNDYLRHAANELLSRVFTSDGSVPDRDSDAFKGFEMAADLMHAECAYLEELLGDGRSFLAGETPSAADAIAFPEIRLVQRGIETKHALMSVLGFGYPPDLYPLTAAWKDSLNAMPSVISTLPGHWDEAPKSLSKSA</sequence>
<dbReference type="SUPFAM" id="SSF52833">
    <property type="entry name" value="Thioredoxin-like"/>
    <property type="match status" value="1"/>
</dbReference>
<dbReference type="PROSITE" id="PS50405">
    <property type="entry name" value="GST_CTER"/>
    <property type="match status" value="1"/>
</dbReference>
<dbReference type="Proteomes" id="UP000705379">
    <property type="component" value="Unassembled WGS sequence"/>
</dbReference>
<dbReference type="EMBL" id="QTKU01000004">
    <property type="protein sequence ID" value="MBS8261852.1"/>
    <property type="molecule type" value="Genomic_DNA"/>
</dbReference>
<dbReference type="PANTHER" id="PTHR44051">
    <property type="entry name" value="GLUTATHIONE S-TRANSFERASE-RELATED"/>
    <property type="match status" value="1"/>
</dbReference>
<proteinExistence type="predicted"/>
<organism evidence="3 4">
    <name type="scientific">Roseibium polysiphoniae</name>
    <dbReference type="NCBI Taxonomy" id="2571221"/>
    <lineage>
        <taxon>Bacteria</taxon>
        <taxon>Pseudomonadati</taxon>
        <taxon>Pseudomonadota</taxon>
        <taxon>Alphaproteobacteria</taxon>
        <taxon>Hyphomicrobiales</taxon>
        <taxon>Stappiaceae</taxon>
        <taxon>Roseibium</taxon>
    </lineage>
</organism>
<evidence type="ECO:0000313" key="3">
    <source>
        <dbReference type="EMBL" id="MBS8261852.1"/>
    </source>
</evidence>
<evidence type="ECO:0000313" key="4">
    <source>
        <dbReference type="Proteomes" id="UP000705379"/>
    </source>
</evidence>
<dbReference type="PROSITE" id="PS50404">
    <property type="entry name" value="GST_NTER"/>
    <property type="match status" value="1"/>
</dbReference>
<dbReference type="SFLD" id="SFLDG00358">
    <property type="entry name" value="Main_(cytGST)"/>
    <property type="match status" value="1"/>
</dbReference>
<dbReference type="PANTHER" id="PTHR44051:SF8">
    <property type="entry name" value="GLUTATHIONE S-TRANSFERASE GSTA"/>
    <property type="match status" value="1"/>
</dbReference>
<dbReference type="AlphaFoldDB" id="A0A944CFT7"/>
<dbReference type="SUPFAM" id="SSF47616">
    <property type="entry name" value="GST C-terminal domain-like"/>
    <property type="match status" value="1"/>
</dbReference>
<dbReference type="InterPro" id="IPR040079">
    <property type="entry name" value="Glutathione_S-Trfase"/>
</dbReference>
<dbReference type="InterPro" id="IPR036249">
    <property type="entry name" value="Thioredoxin-like_sf"/>
</dbReference>
<protein>
    <submittedName>
        <fullName evidence="3">Glutathione S-transferase family protein</fullName>
    </submittedName>
</protein>
<comment type="caution">
    <text evidence="3">The sequence shown here is derived from an EMBL/GenBank/DDBJ whole genome shotgun (WGS) entry which is preliminary data.</text>
</comment>
<dbReference type="InterPro" id="IPR010987">
    <property type="entry name" value="Glutathione-S-Trfase_C-like"/>
</dbReference>
<reference evidence="3" key="1">
    <citation type="submission" date="2018-08" db="EMBL/GenBank/DDBJ databases">
        <authorList>
            <person name="Jin W."/>
            <person name="Wang H."/>
            <person name="Yang Y."/>
            <person name="Li M."/>
            <person name="Liu J."/>
        </authorList>
    </citation>
    <scope>NUCLEOTIDE SEQUENCE</scope>
    <source>
        <strain evidence="3">AESS21</strain>
    </source>
</reference>
<accession>A0A944CFT7</accession>
<dbReference type="InterPro" id="IPR004045">
    <property type="entry name" value="Glutathione_S-Trfase_N"/>
</dbReference>
<dbReference type="SFLD" id="SFLDS00019">
    <property type="entry name" value="Glutathione_Transferase_(cytos"/>
    <property type="match status" value="1"/>
</dbReference>
<dbReference type="RefSeq" id="WP_213217192.1">
    <property type="nucleotide sequence ID" value="NZ_QTKU01000004.1"/>
</dbReference>
<dbReference type="Gene3D" id="3.40.30.10">
    <property type="entry name" value="Glutaredoxin"/>
    <property type="match status" value="1"/>
</dbReference>
<evidence type="ECO:0000259" key="1">
    <source>
        <dbReference type="PROSITE" id="PS50404"/>
    </source>
</evidence>
<evidence type="ECO:0000259" key="2">
    <source>
        <dbReference type="PROSITE" id="PS50405"/>
    </source>
</evidence>
<dbReference type="InterPro" id="IPR036282">
    <property type="entry name" value="Glutathione-S-Trfase_C_sf"/>
</dbReference>
<feature type="domain" description="GST C-terminal" evidence="2">
    <location>
        <begin position="87"/>
        <end position="232"/>
    </location>
</feature>
<dbReference type="Gene3D" id="1.20.1050.10">
    <property type="match status" value="1"/>
</dbReference>
<reference evidence="3" key="2">
    <citation type="journal article" date="2021" name="Microorganisms">
        <title>Bacterial Dimethylsulfoniopropionate Biosynthesis in the East China Sea.</title>
        <authorList>
            <person name="Liu J."/>
            <person name="Zhang Y."/>
            <person name="Liu J."/>
            <person name="Zhong H."/>
            <person name="Williams B.T."/>
            <person name="Zheng Y."/>
            <person name="Curson A.R.J."/>
            <person name="Sun C."/>
            <person name="Sun H."/>
            <person name="Song D."/>
            <person name="Wagner Mackenzie B."/>
            <person name="Bermejo Martinez A."/>
            <person name="Todd J.D."/>
            <person name="Zhang X.H."/>
        </authorList>
    </citation>
    <scope>NUCLEOTIDE SEQUENCE</scope>
    <source>
        <strain evidence="3">AESS21</strain>
    </source>
</reference>
<name>A0A944CFT7_9HYPH</name>
<dbReference type="CDD" id="cd00299">
    <property type="entry name" value="GST_C_family"/>
    <property type="match status" value="1"/>
</dbReference>
<gene>
    <name evidence="3" type="ORF">DYI23_16610</name>
</gene>
<feature type="domain" description="GST N-terminal" evidence="1">
    <location>
        <begin position="1"/>
        <end position="82"/>
    </location>
</feature>
<dbReference type="Pfam" id="PF13409">
    <property type="entry name" value="GST_N_2"/>
    <property type="match status" value="1"/>
</dbReference>